<evidence type="ECO:0000256" key="6">
    <source>
        <dbReference type="ARBA" id="ARBA00023128"/>
    </source>
</evidence>
<dbReference type="Proteomes" id="UP000549394">
    <property type="component" value="Unassembled WGS sequence"/>
</dbReference>
<evidence type="ECO:0000259" key="11">
    <source>
        <dbReference type="Pfam" id="PF05644"/>
    </source>
</evidence>
<keyword evidence="13" id="KW-1185">Reference proteome</keyword>
<keyword evidence="6 9" id="KW-0496">Mitochondrion</keyword>
<evidence type="ECO:0000256" key="4">
    <source>
        <dbReference type="ARBA" id="ARBA00022989"/>
    </source>
</evidence>
<dbReference type="GO" id="GO:0090141">
    <property type="term" value="P:positive regulation of mitochondrial fission"/>
    <property type="evidence" value="ECO:0007669"/>
    <property type="project" value="UniProtKB-UniRule"/>
</dbReference>
<comment type="subcellular location">
    <subcellularLocation>
        <location evidence="9">Mitochondrion outer membrane</location>
        <topology evidence="9">Single-pass type IV membrane protein</topology>
    </subcellularLocation>
    <subcellularLocation>
        <location evidence="9">Peroxisome</location>
    </subcellularLocation>
</comment>
<evidence type="ECO:0000313" key="12">
    <source>
        <dbReference type="EMBL" id="CAD5121923.1"/>
    </source>
</evidence>
<protein>
    <recommendedName>
        <fullName evidence="9">Mitochondrial fission factor</fullName>
    </recommendedName>
</protein>
<dbReference type="PANTHER" id="PTHR16501:SF6">
    <property type="entry name" value="TRANSPORT AND GOLGI ORGANIZATION PROTEIN 11"/>
    <property type="match status" value="1"/>
</dbReference>
<sequence>MWEMMSNPANTLPPKFDGYEPINYDPAFTVQINESMIVPNKIGLTKENSDTAPGGPQVELESKSMNVPAKIVLDGNNRHIGLPNEPRLHLDLNGLPDQAEAIVLETPPRTLSIGESKFSSMSKIEKQEETDQYPISEGFNTPKDTASSSESLLEVCVEDNRVYVGGGGEPFEKQSEQDLVMNMHSRLNTIERHITHLQDENEKMKQREIILCTVVAGYFLLKSFKWLFHKN</sequence>
<dbReference type="OrthoDB" id="5986838at2759"/>
<evidence type="ECO:0000256" key="10">
    <source>
        <dbReference type="SAM" id="MobiDB-lite"/>
    </source>
</evidence>
<organism evidence="12 13">
    <name type="scientific">Dimorphilus gyrociliatus</name>
    <dbReference type="NCBI Taxonomy" id="2664684"/>
    <lineage>
        <taxon>Eukaryota</taxon>
        <taxon>Metazoa</taxon>
        <taxon>Spiralia</taxon>
        <taxon>Lophotrochozoa</taxon>
        <taxon>Annelida</taxon>
        <taxon>Polychaeta</taxon>
        <taxon>Polychaeta incertae sedis</taxon>
        <taxon>Dinophilidae</taxon>
        <taxon>Dimorphilus</taxon>
    </lineage>
</organism>
<gene>
    <name evidence="12" type="ORF">DGYR_LOCUS9806</name>
</gene>
<feature type="domain" description="Mff-like" evidence="11">
    <location>
        <begin position="21"/>
        <end position="131"/>
    </location>
</feature>
<keyword evidence="3 9" id="KW-1000">Mitochondrion outer membrane</keyword>
<dbReference type="GO" id="GO:0005777">
    <property type="term" value="C:peroxisome"/>
    <property type="evidence" value="ECO:0007669"/>
    <property type="project" value="UniProtKB-SubCell"/>
</dbReference>
<name>A0A7I8W2L5_9ANNE</name>
<evidence type="ECO:0000256" key="3">
    <source>
        <dbReference type="ARBA" id="ARBA00022787"/>
    </source>
</evidence>
<keyword evidence="5" id="KW-0175">Coiled coil</keyword>
<evidence type="ECO:0000256" key="9">
    <source>
        <dbReference type="RuleBase" id="RU368040"/>
    </source>
</evidence>
<dbReference type="InterPro" id="IPR008518">
    <property type="entry name" value="Mff/Tango-11"/>
</dbReference>
<comment type="function">
    <text evidence="9">Plays a role in mitochondrial and peroxisomal fission. Promotes the recruitment and association of the fission mediator dynamin-related protein 1 (DNM1L) to the mitochondrial surface.</text>
</comment>
<keyword evidence="4" id="KW-1133">Transmembrane helix</keyword>
<comment type="caution">
    <text evidence="12">The sequence shown here is derived from an EMBL/GenBank/DDBJ whole genome shotgun (WGS) entry which is preliminary data.</text>
</comment>
<keyword evidence="7" id="KW-0472">Membrane</keyword>
<keyword evidence="2" id="KW-0812">Transmembrane</keyword>
<dbReference type="AlphaFoldDB" id="A0A7I8W2L5"/>
<dbReference type="Pfam" id="PF05644">
    <property type="entry name" value="Miff"/>
    <property type="match status" value="2"/>
</dbReference>
<evidence type="ECO:0000313" key="13">
    <source>
        <dbReference type="Proteomes" id="UP000549394"/>
    </source>
</evidence>
<evidence type="ECO:0000256" key="7">
    <source>
        <dbReference type="ARBA" id="ARBA00023136"/>
    </source>
</evidence>
<dbReference type="GO" id="GO:0090314">
    <property type="term" value="P:positive regulation of protein targeting to membrane"/>
    <property type="evidence" value="ECO:0007669"/>
    <property type="project" value="UniProtKB-UniRule"/>
</dbReference>
<dbReference type="GO" id="GO:0000266">
    <property type="term" value="P:mitochondrial fission"/>
    <property type="evidence" value="ECO:0007669"/>
    <property type="project" value="UniProtKB-UniRule"/>
</dbReference>
<evidence type="ECO:0000256" key="5">
    <source>
        <dbReference type="ARBA" id="ARBA00023054"/>
    </source>
</evidence>
<dbReference type="EMBL" id="CAJFCJ010000015">
    <property type="protein sequence ID" value="CAD5121923.1"/>
    <property type="molecule type" value="Genomic_DNA"/>
</dbReference>
<evidence type="ECO:0000256" key="1">
    <source>
        <dbReference type="ARBA" id="ARBA00009806"/>
    </source>
</evidence>
<reference evidence="12 13" key="1">
    <citation type="submission" date="2020-08" db="EMBL/GenBank/DDBJ databases">
        <authorList>
            <person name="Hejnol A."/>
        </authorList>
    </citation>
    <scope>NUCLEOTIDE SEQUENCE [LARGE SCALE GENOMIC DNA]</scope>
</reference>
<proteinExistence type="inferred from homology"/>
<evidence type="ECO:0000256" key="8">
    <source>
        <dbReference type="ARBA" id="ARBA00023140"/>
    </source>
</evidence>
<evidence type="ECO:0000256" key="2">
    <source>
        <dbReference type="ARBA" id="ARBA00022692"/>
    </source>
</evidence>
<dbReference type="InterPro" id="IPR039433">
    <property type="entry name" value="Mff-like_dom"/>
</dbReference>
<accession>A0A7I8W2L5</accession>
<feature type="domain" description="Mff-like" evidence="11">
    <location>
        <begin position="182"/>
        <end position="227"/>
    </location>
</feature>
<feature type="region of interest" description="Disordered" evidence="10">
    <location>
        <begin position="127"/>
        <end position="146"/>
    </location>
</feature>
<comment type="similarity">
    <text evidence="1 9">Belongs to the Tango11 family.</text>
</comment>
<keyword evidence="8 9" id="KW-0576">Peroxisome</keyword>
<dbReference type="PANTHER" id="PTHR16501">
    <property type="entry name" value="TRANSPORT AND GOLGI ORGANIZATION PROTEIN 11"/>
    <property type="match status" value="1"/>
</dbReference>
<dbReference type="GO" id="GO:0005741">
    <property type="term" value="C:mitochondrial outer membrane"/>
    <property type="evidence" value="ECO:0007669"/>
    <property type="project" value="UniProtKB-SubCell"/>
</dbReference>